<feature type="domain" description="HTH lysR-type" evidence="5">
    <location>
        <begin position="5"/>
        <end position="62"/>
    </location>
</feature>
<evidence type="ECO:0000256" key="4">
    <source>
        <dbReference type="ARBA" id="ARBA00023163"/>
    </source>
</evidence>
<reference evidence="6 7" key="1">
    <citation type="submission" date="2014-10" db="EMBL/GenBank/DDBJ databases">
        <title>Genome sequencing of Vibrio sinaloensis T08.</title>
        <authorList>
            <person name="Chan K.-G."/>
            <person name="Mohamad N.I."/>
        </authorList>
    </citation>
    <scope>NUCLEOTIDE SEQUENCE [LARGE SCALE GENOMIC DNA]</scope>
    <source>
        <strain evidence="6 7">T08</strain>
    </source>
</reference>
<dbReference type="RefSeq" id="WP_038188162.1">
    <property type="nucleotide sequence ID" value="NZ_JRWP01000004.1"/>
</dbReference>
<evidence type="ECO:0000313" key="7">
    <source>
        <dbReference type="Proteomes" id="UP000030451"/>
    </source>
</evidence>
<dbReference type="FunFam" id="1.10.10.10:FF:000001">
    <property type="entry name" value="LysR family transcriptional regulator"/>
    <property type="match status" value="1"/>
</dbReference>
<accession>A0A0A5JQ44</accession>
<dbReference type="Gene3D" id="1.10.10.10">
    <property type="entry name" value="Winged helix-like DNA-binding domain superfamily/Winged helix DNA-binding domain"/>
    <property type="match status" value="1"/>
</dbReference>
<dbReference type="PANTHER" id="PTHR30537">
    <property type="entry name" value="HTH-TYPE TRANSCRIPTIONAL REGULATOR"/>
    <property type="match status" value="1"/>
</dbReference>
<dbReference type="STRING" id="379097.SE23_06695"/>
<name>A0A0A5JQ44_PHOS4</name>
<dbReference type="AlphaFoldDB" id="A0A0A5JQ44"/>
<dbReference type="GO" id="GO:0003700">
    <property type="term" value="F:DNA-binding transcription factor activity"/>
    <property type="evidence" value="ECO:0007669"/>
    <property type="project" value="InterPro"/>
</dbReference>
<evidence type="ECO:0000313" key="6">
    <source>
        <dbReference type="EMBL" id="KGY10053.1"/>
    </source>
</evidence>
<organism evidence="6 7">
    <name type="scientific">Photobacterium sp. (strain ATCC 43367)</name>
    <dbReference type="NCBI Taxonomy" id="379097"/>
    <lineage>
        <taxon>Bacteria</taxon>
        <taxon>Pseudomonadati</taxon>
        <taxon>Pseudomonadota</taxon>
        <taxon>Gammaproteobacteria</taxon>
        <taxon>Vibrionales</taxon>
        <taxon>Vibrionaceae</taxon>
        <taxon>Vibrio</taxon>
        <taxon>Vibrio oreintalis group</taxon>
    </lineage>
</organism>
<keyword evidence="2" id="KW-0805">Transcription regulation</keyword>
<dbReference type="OrthoDB" id="9786526at2"/>
<proteinExistence type="inferred from homology"/>
<dbReference type="InterPro" id="IPR036388">
    <property type="entry name" value="WH-like_DNA-bd_sf"/>
</dbReference>
<dbReference type="InterPro" id="IPR058163">
    <property type="entry name" value="LysR-type_TF_proteobact-type"/>
</dbReference>
<dbReference type="GO" id="GO:0043565">
    <property type="term" value="F:sequence-specific DNA binding"/>
    <property type="evidence" value="ECO:0007669"/>
    <property type="project" value="TreeGrafter"/>
</dbReference>
<keyword evidence="3" id="KW-0238">DNA-binding</keyword>
<dbReference type="InterPro" id="IPR000847">
    <property type="entry name" value="LysR_HTH_N"/>
</dbReference>
<dbReference type="PROSITE" id="PS50931">
    <property type="entry name" value="HTH_LYSR"/>
    <property type="match status" value="1"/>
</dbReference>
<dbReference type="InterPro" id="IPR036390">
    <property type="entry name" value="WH_DNA-bd_sf"/>
</dbReference>
<dbReference type="PRINTS" id="PR00039">
    <property type="entry name" value="HTHLYSR"/>
</dbReference>
<evidence type="ECO:0000259" key="5">
    <source>
        <dbReference type="PROSITE" id="PS50931"/>
    </source>
</evidence>
<gene>
    <name evidence="6" type="ORF">NM06_03815</name>
</gene>
<dbReference type="Gene3D" id="3.40.190.290">
    <property type="match status" value="1"/>
</dbReference>
<dbReference type="Pfam" id="PF00126">
    <property type="entry name" value="HTH_1"/>
    <property type="match status" value="1"/>
</dbReference>
<protein>
    <submittedName>
        <fullName evidence="6">LysR family transcriptional regulator</fullName>
    </submittedName>
</protein>
<comment type="caution">
    <text evidence="6">The sequence shown here is derived from an EMBL/GenBank/DDBJ whole genome shotgun (WGS) entry which is preliminary data.</text>
</comment>
<evidence type="ECO:0000256" key="2">
    <source>
        <dbReference type="ARBA" id="ARBA00023015"/>
    </source>
</evidence>
<dbReference type="EMBL" id="JRWP01000004">
    <property type="protein sequence ID" value="KGY10053.1"/>
    <property type="molecule type" value="Genomic_DNA"/>
</dbReference>
<dbReference type="GO" id="GO:0006351">
    <property type="term" value="P:DNA-templated transcription"/>
    <property type="evidence" value="ECO:0007669"/>
    <property type="project" value="TreeGrafter"/>
</dbReference>
<comment type="similarity">
    <text evidence="1">Belongs to the LysR transcriptional regulatory family.</text>
</comment>
<dbReference type="PANTHER" id="PTHR30537:SF5">
    <property type="entry name" value="HTH-TYPE TRANSCRIPTIONAL ACTIVATOR TTDR-RELATED"/>
    <property type="match status" value="1"/>
</dbReference>
<evidence type="ECO:0000256" key="1">
    <source>
        <dbReference type="ARBA" id="ARBA00009437"/>
    </source>
</evidence>
<dbReference type="SUPFAM" id="SSF53850">
    <property type="entry name" value="Periplasmic binding protein-like II"/>
    <property type="match status" value="1"/>
</dbReference>
<dbReference type="InterPro" id="IPR005119">
    <property type="entry name" value="LysR_subst-bd"/>
</dbReference>
<dbReference type="SUPFAM" id="SSF46785">
    <property type="entry name" value="Winged helix' DNA-binding domain"/>
    <property type="match status" value="1"/>
</dbReference>
<dbReference type="Proteomes" id="UP000030451">
    <property type="component" value="Unassembled WGS sequence"/>
</dbReference>
<dbReference type="CDD" id="cd08422">
    <property type="entry name" value="PBP2_CrgA_like"/>
    <property type="match status" value="1"/>
</dbReference>
<evidence type="ECO:0000256" key="3">
    <source>
        <dbReference type="ARBA" id="ARBA00023125"/>
    </source>
</evidence>
<keyword evidence="4" id="KW-0804">Transcription</keyword>
<sequence>MLNQINLADIRSFVLIAQLGNFTKAAEALNVSRSHVSRQISQLEKQMGVTLLIRTTRTLKLTDAGRLFYQQCAHALGTIDQALSAATEDTETLQGMIKVNAVGGYLGEELVADLISEFMIIHPNVTVSLEFSSHRVDLIEDEFDIAFRMGQLEDAGFVARKLMNVEMGTLASPSYLASSPPLEHPNQLRHHQCLTGSVTRWSFELPSTKQVMDVNINGHLKCKNGRVLVKGALKDHGIIRVPLIYCQEELKQGALKEVFQDWRVPSVEFSMIYPKDRYQPKRLKLFISFAREYFQRQNERIKDNAAL</sequence>
<dbReference type="Pfam" id="PF03466">
    <property type="entry name" value="LysR_substrate"/>
    <property type="match status" value="1"/>
</dbReference>